<evidence type="ECO:0000256" key="1">
    <source>
        <dbReference type="SAM" id="MobiDB-lite"/>
    </source>
</evidence>
<dbReference type="Proteomes" id="UP000694044">
    <property type="component" value="Unassembled WGS sequence"/>
</dbReference>
<keyword evidence="4" id="KW-1185">Reference proteome</keyword>
<sequence>MHSSSGSSASLTLSFHSDDSNNAGSTFTSSSRTHSRRCGFPECQKTAKRGGLCISHGGGKKCSVEGCATSVVSRGCCVAHGGGKRCQSPDCTKSAQTGGFCWVHGGGKKCGYQGCKKRAQSGGACISHGGGKRCRMEGCSKVVQYDGLCVGHGGYRKCLSHTCNKRALANSYCHAHGGNSVCRIAECWKRAIRGGICSEHKAQTPLGAARTRTSGAFSRCRPSIDLAESPFKVEPTELGRPRLDDQYTTPAPPAAQEHALSPLQFVRQRSSPLVDDGRTMVTPISKHFNAGAHLPQCQNLPVLPSFQTLQRGYRTSPWSDECEMDWSSPTSTPNEGNEDSRNPMMAFPAPRADRVVVSLGRTCARLCSVSSCSRPAKRNGVCLLHSIVAAPSKLDNTM</sequence>
<dbReference type="EMBL" id="JAGDFM010000413">
    <property type="protein sequence ID" value="KAG7378568.1"/>
    <property type="molecule type" value="Genomic_DNA"/>
</dbReference>
<dbReference type="PANTHER" id="PTHR31827:SF1">
    <property type="entry name" value="EMB|CAB89363.1"/>
    <property type="match status" value="1"/>
</dbReference>
<accession>A0A8T1VEN1</accession>
<dbReference type="PANTHER" id="PTHR31827">
    <property type="entry name" value="EMB|CAB89363.1"/>
    <property type="match status" value="1"/>
</dbReference>
<feature type="region of interest" description="Disordered" evidence="1">
    <location>
        <begin position="320"/>
        <end position="341"/>
    </location>
</feature>
<feature type="domain" description="WRKY19-like zinc finger" evidence="2">
    <location>
        <begin position="131"/>
        <end position="154"/>
    </location>
</feature>
<protein>
    <submittedName>
        <fullName evidence="3">Protein yipf5</fullName>
    </submittedName>
</protein>
<dbReference type="AlphaFoldDB" id="A0A8T1VEN1"/>
<dbReference type="Pfam" id="PF24906">
    <property type="entry name" value="Zf_WRKY19"/>
    <property type="match status" value="4"/>
</dbReference>
<proteinExistence type="predicted"/>
<dbReference type="OrthoDB" id="77038at2759"/>
<organism evidence="3 4">
    <name type="scientific">Phytophthora pseudosyringae</name>
    <dbReference type="NCBI Taxonomy" id="221518"/>
    <lineage>
        <taxon>Eukaryota</taxon>
        <taxon>Sar</taxon>
        <taxon>Stramenopiles</taxon>
        <taxon>Oomycota</taxon>
        <taxon>Peronosporomycetes</taxon>
        <taxon>Peronosporales</taxon>
        <taxon>Peronosporaceae</taxon>
        <taxon>Phytophthora</taxon>
    </lineage>
</organism>
<feature type="domain" description="WRKY19-like zinc finger" evidence="2">
    <location>
        <begin position="36"/>
        <end position="58"/>
    </location>
</feature>
<dbReference type="InterPro" id="IPR056866">
    <property type="entry name" value="Znf_WRKY19"/>
</dbReference>
<gene>
    <name evidence="3" type="primary">YIPF5</name>
    <name evidence="3" type="ORF">PHYPSEUDO_009933</name>
</gene>
<evidence type="ECO:0000259" key="2">
    <source>
        <dbReference type="Pfam" id="PF24906"/>
    </source>
</evidence>
<name>A0A8T1VEN1_9STRA</name>
<comment type="caution">
    <text evidence="3">The sequence shown here is derived from an EMBL/GenBank/DDBJ whole genome shotgun (WGS) entry which is preliminary data.</text>
</comment>
<reference evidence="3" key="1">
    <citation type="submission" date="2021-02" db="EMBL/GenBank/DDBJ databases">
        <authorList>
            <person name="Palmer J.M."/>
        </authorList>
    </citation>
    <scope>NUCLEOTIDE SEQUENCE</scope>
    <source>
        <strain evidence="3">SCRP734</strain>
    </source>
</reference>
<evidence type="ECO:0000313" key="3">
    <source>
        <dbReference type="EMBL" id="KAG7378568.1"/>
    </source>
</evidence>
<evidence type="ECO:0000313" key="4">
    <source>
        <dbReference type="Proteomes" id="UP000694044"/>
    </source>
</evidence>
<feature type="domain" description="WRKY19-like zinc finger" evidence="2">
    <location>
        <begin position="83"/>
        <end position="106"/>
    </location>
</feature>
<feature type="domain" description="WRKY19-like zinc finger" evidence="2">
    <location>
        <begin position="59"/>
        <end position="82"/>
    </location>
</feature>